<dbReference type="EMBL" id="JAWDGP010003306">
    <property type="protein sequence ID" value="KAK3775577.1"/>
    <property type="molecule type" value="Genomic_DNA"/>
</dbReference>
<evidence type="ECO:0000313" key="1">
    <source>
        <dbReference type="EMBL" id="KAK3775577.1"/>
    </source>
</evidence>
<dbReference type="AlphaFoldDB" id="A0AAE1DM62"/>
<name>A0AAE1DM62_9GAST</name>
<dbReference type="Proteomes" id="UP001283361">
    <property type="component" value="Unassembled WGS sequence"/>
</dbReference>
<organism evidence="1 2">
    <name type="scientific">Elysia crispata</name>
    <name type="common">lettuce slug</name>
    <dbReference type="NCBI Taxonomy" id="231223"/>
    <lineage>
        <taxon>Eukaryota</taxon>
        <taxon>Metazoa</taxon>
        <taxon>Spiralia</taxon>
        <taxon>Lophotrochozoa</taxon>
        <taxon>Mollusca</taxon>
        <taxon>Gastropoda</taxon>
        <taxon>Heterobranchia</taxon>
        <taxon>Euthyneura</taxon>
        <taxon>Panpulmonata</taxon>
        <taxon>Sacoglossa</taxon>
        <taxon>Placobranchoidea</taxon>
        <taxon>Plakobranchidae</taxon>
        <taxon>Elysia</taxon>
    </lineage>
</organism>
<keyword evidence="2" id="KW-1185">Reference proteome</keyword>
<reference evidence="1" key="1">
    <citation type="journal article" date="2023" name="G3 (Bethesda)">
        <title>A reference genome for the long-term kleptoplast-retaining sea slug Elysia crispata morphotype clarki.</title>
        <authorList>
            <person name="Eastman K.E."/>
            <person name="Pendleton A.L."/>
            <person name="Shaikh M.A."/>
            <person name="Suttiyut T."/>
            <person name="Ogas R."/>
            <person name="Tomko P."/>
            <person name="Gavelis G."/>
            <person name="Widhalm J.R."/>
            <person name="Wisecaver J.H."/>
        </authorList>
    </citation>
    <scope>NUCLEOTIDE SEQUENCE</scope>
    <source>
        <strain evidence="1">ECLA1</strain>
    </source>
</reference>
<gene>
    <name evidence="1" type="ORF">RRG08_000394</name>
</gene>
<accession>A0AAE1DM62</accession>
<protein>
    <submittedName>
        <fullName evidence="1">Uncharacterized protein</fullName>
    </submittedName>
</protein>
<proteinExistence type="predicted"/>
<sequence length="70" mass="7983">MTVGASRSMSAQKDVGQEPARLFVIRRAHVHYSAWFYGLPSDSDGQSYHSILISRKEIKEKLDIRVNQYG</sequence>
<comment type="caution">
    <text evidence="1">The sequence shown here is derived from an EMBL/GenBank/DDBJ whole genome shotgun (WGS) entry which is preliminary data.</text>
</comment>
<evidence type="ECO:0000313" key="2">
    <source>
        <dbReference type="Proteomes" id="UP001283361"/>
    </source>
</evidence>